<name>A0ABU7UE29_LELAM</name>
<organism evidence="1 2">
    <name type="scientific">Lelliottia amnigena</name>
    <name type="common">Enterobacter amnigenus</name>
    <dbReference type="NCBI Taxonomy" id="61646"/>
    <lineage>
        <taxon>Bacteria</taxon>
        <taxon>Pseudomonadati</taxon>
        <taxon>Pseudomonadota</taxon>
        <taxon>Gammaproteobacteria</taxon>
        <taxon>Enterobacterales</taxon>
        <taxon>Enterobacteriaceae</taxon>
        <taxon>Lelliottia</taxon>
    </lineage>
</organism>
<comment type="caution">
    <text evidence="1">The sequence shown here is derived from an EMBL/GenBank/DDBJ whole genome shotgun (WGS) entry which is preliminary data.</text>
</comment>
<dbReference type="Proteomes" id="UP001335910">
    <property type="component" value="Unassembled WGS sequence"/>
</dbReference>
<dbReference type="RefSeq" id="WP_048994708.1">
    <property type="nucleotide sequence ID" value="NZ_JAZKLB010000001.1"/>
</dbReference>
<gene>
    <name evidence="1" type="ORF">V4839_12265</name>
</gene>
<protein>
    <recommendedName>
        <fullName evidence="3">CopG-like ribbon-helix-helix domain-containing protein</fullName>
    </recommendedName>
</protein>
<reference evidence="1 2" key="1">
    <citation type="submission" date="2023-10" db="EMBL/GenBank/DDBJ databases">
        <title>Wastewater isolates of ESBL- and carbapenemase-producing Gram-negative bacteria from New Zealand.</title>
        <authorList>
            <person name="Straub C."/>
            <person name="Weaver L."/>
            <person name="Cornelius A."/>
            <person name="Mcgill E."/>
            <person name="Dyet K."/>
            <person name="White L."/>
            <person name="Pattis I."/>
        </authorList>
    </citation>
    <scope>NUCLEOTIDE SEQUENCE [LARGE SCALE GENOMIC DNA]</scope>
    <source>
        <strain evidence="1 2">ESBL35</strain>
    </source>
</reference>
<evidence type="ECO:0000313" key="1">
    <source>
        <dbReference type="EMBL" id="MEE9684242.1"/>
    </source>
</evidence>
<dbReference type="EMBL" id="JAZKLI010000001">
    <property type="protein sequence ID" value="MEE9684242.1"/>
    <property type="molecule type" value="Genomic_DNA"/>
</dbReference>
<accession>A0ABU7UE29</accession>
<sequence length="52" mass="5904">MKINFTPETYEALINRANRENKAAAALVSELITTVLNKEEPNERKEASSKIR</sequence>
<proteinExistence type="predicted"/>
<evidence type="ECO:0008006" key="3">
    <source>
        <dbReference type="Google" id="ProtNLM"/>
    </source>
</evidence>
<evidence type="ECO:0000313" key="2">
    <source>
        <dbReference type="Proteomes" id="UP001335910"/>
    </source>
</evidence>
<keyword evidence="2" id="KW-1185">Reference proteome</keyword>